<comment type="caution">
    <text evidence="1">The sequence shown here is derived from an EMBL/GenBank/DDBJ whole genome shotgun (WGS) entry which is preliminary data.</text>
</comment>
<reference evidence="1" key="1">
    <citation type="submission" date="2020-05" db="EMBL/GenBank/DDBJ databases">
        <title>Large-scale comparative analyses of tick genomes elucidate their genetic diversity and vector capacities.</title>
        <authorList>
            <person name="Jia N."/>
            <person name="Wang J."/>
            <person name="Shi W."/>
            <person name="Du L."/>
            <person name="Sun Y."/>
            <person name="Zhan W."/>
            <person name="Jiang J."/>
            <person name="Wang Q."/>
            <person name="Zhang B."/>
            <person name="Ji P."/>
            <person name="Sakyi L.B."/>
            <person name="Cui X."/>
            <person name="Yuan T."/>
            <person name="Jiang B."/>
            <person name="Yang W."/>
            <person name="Lam T.T.-Y."/>
            <person name="Chang Q."/>
            <person name="Ding S."/>
            <person name="Wang X."/>
            <person name="Zhu J."/>
            <person name="Ruan X."/>
            <person name="Zhao L."/>
            <person name="Wei J."/>
            <person name="Que T."/>
            <person name="Du C."/>
            <person name="Cheng J."/>
            <person name="Dai P."/>
            <person name="Han X."/>
            <person name="Huang E."/>
            <person name="Gao Y."/>
            <person name="Liu J."/>
            <person name="Shao H."/>
            <person name="Ye R."/>
            <person name="Li L."/>
            <person name="Wei W."/>
            <person name="Wang X."/>
            <person name="Wang C."/>
            <person name="Yang T."/>
            <person name="Huo Q."/>
            <person name="Li W."/>
            <person name="Guo W."/>
            <person name="Chen H."/>
            <person name="Zhou L."/>
            <person name="Ni X."/>
            <person name="Tian J."/>
            <person name="Zhou Y."/>
            <person name="Sheng Y."/>
            <person name="Liu T."/>
            <person name="Pan Y."/>
            <person name="Xia L."/>
            <person name="Li J."/>
            <person name="Zhao F."/>
            <person name="Cao W."/>
        </authorList>
    </citation>
    <scope>NUCLEOTIDE SEQUENCE</scope>
    <source>
        <strain evidence="1">Dsil-2018</strain>
    </source>
</reference>
<evidence type="ECO:0000313" key="2">
    <source>
        <dbReference type="Proteomes" id="UP000821865"/>
    </source>
</evidence>
<gene>
    <name evidence="1" type="ORF">HPB49_002544</name>
</gene>
<evidence type="ECO:0000313" key="1">
    <source>
        <dbReference type="EMBL" id="KAH7940618.1"/>
    </source>
</evidence>
<dbReference type="Proteomes" id="UP000821865">
    <property type="component" value="Chromosome 7"/>
</dbReference>
<proteinExistence type="predicted"/>
<organism evidence="1 2">
    <name type="scientific">Dermacentor silvarum</name>
    <name type="common">Tick</name>
    <dbReference type="NCBI Taxonomy" id="543639"/>
    <lineage>
        <taxon>Eukaryota</taxon>
        <taxon>Metazoa</taxon>
        <taxon>Ecdysozoa</taxon>
        <taxon>Arthropoda</taxon>
        <taxon>Chelicerata</taxon>
        <taxon>Arachnida</taxon>
        <taxon>Acari</taxon>
        <taxon>Parasitiformes</taxon>
        <taxon>Ixodida</taxon>
        <taxon>Ixodoidea</taxon>
        <taxon>Ixodidae</taxon>
        <taxon>Rhipicephalinae</taxon>
        <taxon>Dermacentor</taxon>
    </lineage>
</organism>
<name>A0ACB8CCW9_DERSI</name>
<dbReference type="EMBL" id="CM023476">
    <property type="protein sequence ID" value="KAH7940618.1"/>
    <property type="molecule type" value="Genomic_DNA"/>
</dbReference>
<sequence>MRYSGPAKRRREAGPGRIPPLWATRPTPGGPLWPPRYPPLGSPYFVPFLGGGPPEAQGACVGPSAQASKKDKAKIVQFEWNGCTFYRYIPDGTKGAAAAAVAAAGRHMGTPGEPPIPPPPFGRPRSFEWHQRSSRSQSRRRKQQQVFPPRAPAPPWTPGPLPQDRPGPVNSKQFSVASAAAAAAAAAMGAPGGGTGPYRPREPNPRIPRKENKAPASHMHLPPFLATTSSKAAAKSPSPTTATHVQGPPRAAAFRNKDSAAAAPLPFSLRAAFGAEDCCASPASSKRNETPGILSGMNQASGGGNKPRVAGGGNVTVRRSHDAGVPESDVLGAKPKKPPRMSNMTFTKSPSERSAGNAPYNGGNSKAFARAPPFRNSPRVYSSTVLKDFSSGNNKQENARGAASDGRPLLSVPRESTPKEQRTARQDRRVRYKAEIVGSNIIVTREEPSPEKKSDTVSVAAAATDQKAALSQTSGSTGVKKVDQRPSAPNGPTDTPKAEPAGWKDREESAFQSRILHAALLHGTNVADAERSSATVDAFTQLTSFDINEQFDRFLSPGPRCKKQEKAASMTHRKSPSGVEWCGKLRSISVQTDEMAASTCERKHENKHRNEILDTDQQEQVEKKTTKDVEAQKEAKPGDNIREPLSEGEEVPSPASYVDEPHTSSSEIYLDSLVSNGTSTSSPRDDAFRKPGCDKNLNSEGAVALLSELDDFLKECSPIKGAQQPAQEQPVRRSCGSSTTFSEGASRNSCPESVGRATSSSPSSLSKGDGFSDISEPRSPLAKDLQVPDNASLASDVILINFAEDTTTLKEHLDGLVADYKAKQESDTVGGTGIAFSPGDEGCRPRSASSGTNNVLEKHPGSSPTRSSAPVLLPSDVSPRELLKMASEEARAAGGDFRSSSLAKEPPQTQKDRVGEALSERGDSSFKITRKSPATGTIEMGRQRSLASCDSCGTVYSGSINSENFPRVCSCKTRHGARAKGSRPLIPVEIEEALKEEYRDPEIVSCFVEENVQYLLESEDEEYEQVVRRRSLTGRNLLGRQASQHDRSGSGSDERSAVASQRYPENSTSWNKIKDASEASVIGVAGTERCGSEATTGGASRALIYDCPWWTYDQGGHDGDTKGDSISAALGSCDQISANNSVASAVAEIASNAAATLHPWSTTLRAAAAAAETGVHGTSANGPGAVGEVPASAAASSSSNNPWGPFLATAQAIVGPKREAVMSSGDHETADEIACRLARSDADFTTLYMEGQPRKPTLKQRWPPSAELGAAVGPPGQHQRATGGDRDSLSFYEFPLNDQHEALPPQQHSLSMETLVGSNRLDVASVTSTVGGTERRLAEGEPMPPPADAIDGKPSGGGSAQSPDAQYCELELYVPVSKSGPAVCAVVAPSHSMAEGDGAKGEAVLLDTGPRPATPPEDSGLCGDKKIAETSAKPMGKIRTRFRDFFWKHK</sequence>
<accession>A0ACB8CCW9</accession>
<keyword evidence="2" id="KW-1185">Reference proteome</keyword>
<protein>
    <submittedName>
        <fullName evidence="1">Uncharacterized protein</fullName>
    </submittedName>
</protein>